<dbReference type="GO" id="GO:0042273">
    <property type="term" value="P:ribosomal large subunit biogenesis"/>
    <property type="evidence" value="ECO:0007669"/>
    <property type="project" value="TreeGrafter"/>
</dbReference>
<feature type="region of interest" description="Disordered" evidence="6">
    <location>
        <begin position="1"/>
        <end position="28"/>
    </location>
</feature>
<proteinExistence type="inferred from homology"/>
<dbReference type="AlphaFoldDB" id="A0A284R734"/>
<evidence type="ECO:0000313" key="8">
    <source>
        <dbReference type="Proteomes" id="UP000219338"/>
    </source>
</evidence>
<keyword evidence="5" id="KW-0539">Nucleus</keyword>
<evidence type="ECO:0000256" key="3">
    <source>
        <dbReference type="ARBA" id="ARBA00008479"/>
    </source>
</evidence>
<evidence type="ECO:0000256" key="6">
    <source>
        <dbReference type="SAM" id="MobiDB-lite"/>
    </source>
</evidence>
<evidence type="ECO:0000256" key="1">
    <source>
        <dbReference type="ARBA" id="ARBA00002889"/>
    </source>
</evidence>
<gene>
    <name evidence="7" type="ORF">ARMOST_07894</name>
</gene>
<comment type="subcellular location">
    <subcellularLocation>
        <location evidence="2">Nucleus</location>
        <location evidence="2">Nucleolus</location>
    </subcellularLocation>
</comment>
<feature type="region of interest" description="Disordered" evidence="6">
    <location>
        <begin position="241"/>
        <end position="270"/>
    </location>
</feature>
<reference evidence="8" key="1">
    <citation type="journal article" date="2017" name="Nat. Ecol. Evol.">
        <title>Genome expansion and lineage-specific genetic innovations in the forest pathogenic fungi Armillaria.</title>
        <authorList>
            <person name="Sipos G."/>
            <person name="Prasanna A.N."/>
            <person name="Walter M.C."/>
            <person name="O'Connor E."/>
            <person name="Balint B."/>
            <person name="Krizsan K."/>
            <person name="Kiss B."/>
            <person name="Hess J."/>
            <person name="Varga T."/>
            <person name="Slot J."/>
            <person name="Riley R."/>
            <person name="Boka B."/>
            <person name="Rigling D."/>
            <person name="Barry K."/>
            <person name="Lee J."/>
            <person name="Mihaltcheva S."/>
            <person name="LaButti K."/>
            <person name="Lipzen A."/>
            <person name="Waldron R."/>
            <person name="Moloney N.M."/>
            <person name="Sperisen C."/>
            <person name="Kredics L."/>
            <person name="Vagvoelgyi C."/>
            <person name="Patrignani A."/>
            <person name="Fitzpatrick D."/>
            <person name="Nagy I."/>
            <person name="Doyle S."/>
            <person name="Anderson J.B."/>
            <person name="Grigoriev I.V."/>
            <person name="Gueldener U."/>
            <person name="Muensterkoetter M."/>
            <person name="Nagy L.G."/>
        </authorList>
    </citation>
    <scope>NUCLEOTIDE SEQUENCE [LARGE SCALE GENOMIC DNA]</scope>
    <source>
        <strain evidence="8">C18/9</strain>
    </source>
</reference>
<dbReference type="STRING" id="47428.A0A284R734"/>
<comment type="similarity">
    <text evidence="3">Belongs to the NOP16 family.</text>
</comment>
<comment type="function">
    <text evidence="1">Involved in the biogenesis of the 60S ribosomal subunit.</text>
</comment>
<evidence type="ECO:0000256" key="5">
    <source>
        <dbReference type="ARBA" id="ARBA00023242"/>
    </source>
</evidence>
<dbReference type="PANTHER" id="PTHR13243:SF1">
    <property type="entry name" value="NUCLEOLAR PROTEIN 16"/>
    <property type="match status" value="1"/>
</dbReference>
<name>A0A284R734_ARMOS</name>
<dbReference type="Proteomes" id="UP000219338">
    <property type="component" value="Unassembled WGS sequence"/>
</dbReference>
<keyword evidence="8" id="KW-1185">Reference proteome</keyword>
<accession>A0A284R734</accession>
<feature type="compositionally biased region" description="Basic and acidic residues" evidence="6">
    <location>
        <begin position="241"/>
        <end position="262"/>
    </location>
</feature>
<dbReference type="PANTHER" id="PTHR13243">
    <property type="entry name" value="HSPC111 PROTEIN-RELATED"/>
    <property type="match status" value="1"/>
</dbReference>
<dbReference type="OrthoDB" id="285729at2759"/>
<dbReference type="InterPro" id="IPR019002">
    <property type="entry name" value="Ribosome_biogenesis_Nop16"/>
</dbReference>
<evidence type="ECO:0000313" key="7">
    <source>
        <dbReference type="EMBL" id="SJL04527.1"/>
    </source>
</evidence>
<dbReference type="Pfam" id="PF09420">
    <property type="entry name" value="Nop16"/>
    <property type="match status" value="1"/>
</dbReference>
<organism evidence="7 8">
    <name type="scientific">Armillaria ostoyae</name>
    <name type="common">Armillaria root rot fungus</name>
    <dbReference type="NCBI Taxonomy" id="47428"/>
    <lineage>
        <taxon>Eukaryota</taxon>
        <taxon>Fungi</taxon>
        <taxon>Dikarya</taxon>
        <taxon>Basidiomycota</taxon>
        <taxon>Agaricomycotina</taxon>
        <taxon>Agaricomycetes</taxon>
        <taxon>Agaricomycetidae</taxon>
        <taxon>Agaricales</taxon>
        <taxon>Marasmiineae</taxon>
        <taxon>Physalacriaceae</taxon>
        <taxon>Armillaria</taxon>
    </lineage>
</organism>
<protein>
    <recommendedName>
        <fullName evidence="4">Nucleolar protein 16</fullName>
    </recommendedName>
</protein>
<evidence type="ECO:0000256" key="4">
    <source>
        <dbReference type="ARBA" id="ARBA00015522"/>
    </source>
</evidence>
<dbReference type="GO" id="GO:0005730">
    <property type="term" value="C:nucleolus"/>
    <property type="evidence" value="ECO:0007669"/>
    <property type="project" value="UniProtKB-SubCell"/>
</dbReference>
<sequence>MSKQQSADPKSYKMHGIAGKLSDKTRSPSAVQTSIPDLILNLKFIWMLWEGYAVVLTTLPFDNPASRSLCYAALGLVHDLNPSASGGAEPLEETIDDLPPAQVAPDSEVAPGSGSMKLPQGYGRIIRDDAGNVLRVELPEQDQEGDNTNSPGRDIDMETLEPDVDQKVLQKWVADLGGSETRRPTGKDGDIVKELERLSAVPTNKTQTTLSIALTGSGPRHTAKGELEYLLKLVEKHGKDAEKMAKDRKLNPDQRTTGELRRALKRAGLT</sequence>
<evidence type="ECO:0000256" key="2">
    <source>
        <dbReference type="ARBA" id="ARBA00004604"/>
    </source>
</evidence>
<dbReference type="EMBL" id="FUEG01000005">
    <property type="protein sequence ID" value="SJL04527.1"/>
    <property type="molecule type" value="Genomic_DNA"/>
</dbReference>